<dbReference type="Pfam" id="PF01381">
    <property type="entry name" value="HTH_3"/>
    <property type="match status" value="1"/>
</dbReference>
<dbReference type="InterPro" id="IPR011051">
    <property type="entry name" value="RmlC_Cupin_sf"/>
</dbReference>
<dbReference type="RefSeq" id="WP_191740265.1">
    <property type="nucleotide sequence ID" value="NZ_JACSQB010000073.1"/>
</dbReference>
<dbReference type="InterPro" id="IPR010982">
    <property type="entry name" value="Lambda_DNA-bd_dom_sf"/>
</dbReference>
<reference evidence="3 4" key="1">
    <citation type="submission" date="2020-08" db="EMBL/GenBank/DDBJ databases">
        <title>A Genomic Blueprint of the Chicken Gut Microbiome.</title>
        <authorList>
            <person name="Gilroy R."/>
            <person name="Ravi A."/>
            <person name="Getino M."/>
            <person name="Pursley I."/>
            <person name="Horton D.L."/>
            <person name="Alikhan N.-F."/>
            <person name="Baker D."/>
            <person name="Gharbi K."/>
            <person name="Hall N."/>
            <person name="Watson M."/>
            <person name="Adriaenssens E.M."/>
            <person name="Foster-Nyarko E."/>
            <person name="Jarju S."/>
            <person name="Secka A."/>
            <person name="Antonio M."/>
            <person name="Oren A."/>
            <person name="Chaudhuri R."/>
            <person name="La Ragione R.M."/>
            <person name="Hildebrand F."/>
            <person name="Pallen M.J."/>
        </authorList>
    </citation>
    <scope>NUCLEOTIDE SEQUENCE [LARGE SCALE GENOMIC DNA]</scope>
    <source>
        <strain evidence="3 4">N37</strain>
    </source>
</reference>
<keyword evidence="1" id="KW-0238">DNA-binding</keyword>
<evidence type="ECO:0000259" key="2">
    <source>
        <dbReference type="PROSITE" id="PS50943"/>
    </source>
</evidence>
<feature type="domain" description="HTH cro/C1-type" evidence="2">
    <location>
        <begin position="9"/>
        <end position="63"/>
    </location>
</feature>
<comment type="caution">
    <text evidence="3">The sequence shown here is derived from an EMBL/GenBank/DDBJ whole genome shotgun (WGS) entry which is preliminary data.</text>
</comment>
<dbReference type="SUPFAM" id="SSF47413">
    <property type="entry name" value="lambda repressor-like DNA-binding domains"/>
    <property type="match status" value="1"/>
</dbReference>
<gene>
    <name evidence="3" type="ORF">H9637_09645</name>
</gene>
<dbReference type="InterPro" id="IPR014710">
    <property type="entry name" value="RmlC-like_jellyroll"/>
</dbReference>
<sequence>MKKNIGNKIKELRSNKKMTLRELSEGTGLSIGFLSQLERGLTSIATDSLMKIAEVLNVDLNYFFSNPKRKTKIILRNYEKEVFRIDNGMFINYNLSTDCHDKELLPRLIEVLPNNTEEDLTQYMHEGEEFIYVLEGTLTLFINSEQYDLYPGDSAHYHSSVMHTYANYTNKIVRILEVSLPNNFKDKEHNSNDEN</sequence>
<dbReference type="EMBL" id="JACSQB010000073">
    <property type="protein sequence ID" value="MBD8047295.1"/>
    <property type="molecule type" value="Genomic_DNA"/>
</dbReference>
<dbReference type="InterPro" id="IPR001387">
    <property type="entry name" value="Cro/C1-type_HTH"/>
</dbReference>
<protein>
    <submittedName>
        <fullName evidence="3">Cupin domain-containing protein</fullName>
    </submittedName>
</protein>
<organism evidence="3 4">
    <name type="scientific">Clostridium faecium</name>
    <dbReference type="NCBI Taxonomy" id="2762223"/>
    <lineage>
        <taxon>Bacteria</taxon>
        <taxon>Bacillati</taxon>
        <taxon>Bacillota</taxon>
        <taxon>Clostridia</taxon>
        <taxon>Eubacteriales</taxon>
        <taxon>Clostridiaceae</taxon>
        <taxon>Clostridium</taxon>
    </lineage>
</organism>
<evidence type="ECO:0000313" key="4">
    <source>
        <dbReference type="Proteomes" id="UP000627166"/>
    </source>
</evidence>
<dbReference type="CDD" id="cd02209">
    <property type="entry name" value="cupin_XRE_C"/>
    <property type="match status" value="1"/>
</dbReference>
<dbReference type="InterPro" id="IPR050807">
    <property type="entry name" value="TransReg_Diox_bact_type"/>
</dbReference>
<proteinExistence type="predicted"/>
<dbReference type="SUPFAM" id="SSF51182">
    <property type="entry name" value="RmlC-like cupins"/>
    <property type="match status" value="1"/>
</dbReference>
<evidence type="ECO:0000256" key="1">
    <source>
        <dbReference type="ARBA" id="ARBA00023125"/>
    </source>
</evidence>
<dbReference type="Gene3D" id="2.60.120.10">
    <property type="entry name" value="Jelly Rolls"/>
    <property type="match status" value="1"/>
</dbReference>
<dbReference type="Gene3D" id="1.10.260.40">
    <property type="entry name" value="lambda repressor-like DNA-binding domains"/>
    <property type="match status" value="1"/>
</dbReference>
<dbReference type="SMART" id="SM00530">
    <property type="entry name" value="HTH_XRE"/>
    <property type="match status" value="1"/>
</dbReference>
<dbReference type="Proteomes" id="UP000627166">
    <property type="component" value="Unassembled WGS sequence"/>
</dbReference>
<dbReference type="Pfam" id="PF07883">
    <property type="entry name" value="Cupin_2"/>
    <property type="match status" value="1"/>
</dbReference>
<name>A0ABR8YSQ8_9CLOT</name>
<dbReference type="PANTHER" id="PTHR46797">
    <property type="entry name" value="HTH-TYPE TRANSCRIPTIONAL REGULATOR"/>
    <property type="match status" value="1"/>
</dbReference>
<dbReference type="PANTHER" id="PTHR46797:SF25">
    <property type="entry name" value="TRANSCRIPTIONAL REGULATOR"/>
    <property type="match status" value="1"/>
</dbReference>
<dbReference type="CDD" id="cd00093">
    <property type="entry name" value="HTH_XRE"/>
    <property type="match status" value="1"/>
</dbReference>
<dbReference type="PROSITE" id="PS50943">
    <property type="entry name" value="HTH_CROC1"/>
    <property type="match status" value="1"/>
</dbReference>
<dbReference type="InterPro" id="IPR013096">
    <property type="entry name" value="Cupin_2"/>
</dbReference>
<accession>A0ABR8YSQ8</accession>
<keyword evidence="4" id="KW-1185">Reference proteome</keyword>
<evidence type="ECO:0000313" key="3">
    <source>
        <dbReference type="EMBL" id="MBD8047295.1"/>
    </source>
</evidence>